<dbReference type="InterPro" id="IPR015422">
    <property type="entry name" value="PyrdxlP-dep_Trfase_small"/>
</dbReference>
<comment type="pathway">
    <text evidence="2">Cofactor biosynthesis; biotin biosynthesis.</text>
</comment>
<comment type="caution">
    <text evidence="14">The sequence shown here is derived from an EMBL/GenBank/DDBJ whole genome shotgun (WGS) entry which is preliminary data.</text>
</comment>
<dbReference type="PANTHER" id="PTHR13693:SF100">
    <property type="entry name" value="8-AMINO-7-OXONONANOATE SYNTHASE"/>
    <property type="match status" value="1"/>
</dbReference>
<dbReference type="EC" id="2.3.1.47" evidence="5"/>
<comment type="subunit">
    <text evidence="4">Homodimer.</text>
</comment>
<accession>A0ABQ4P5F5</accession>
<evidence type="ECO:0000256" key="9">
    <source>
        <dbReference type="ARBA" id="ARBA00032610"/>
    </source>
</evidence>
<evidence type="ECO:0000256" key="6">
    <source>
        <dbReference type="ARBA" id="ARBA00022679"/>
    </source>
</evidence>
<evidence type="ECO:0000313" key="14">
    <source>
        <dbReference type="EMBL" id="GIU42706.1"/>
    </source>
</evidence>
<protein>
    <recommendedName>
        <fullName evidence="5">8-amino-7-oxononanoate synthase</fullName>
        <ecNumber evidence="5">2.3.1.47</ecNumber>
    </recommendedName>
    <alternativeName>
        <fullName evidence="9">7-keto-8-amino-pelargonic acid synthase</fullName>
    </alternativeName>
    <alternativeName>
        <fullName evidence="10">8-amino-7-ketopelargonate synthase</fullName>
    </alternativeName>
</protein>
<keyword evidence="15" id="KW-1185">Reference proteome</keyword>
<dbReference type="SUPFAM" id="SSF53383">
    <property type="entry name" value="PLP-dependent transferases"/>
    <property type="match status" value="1"/>
</dbReference>
<keyword evidence="6" id="KW-0808">Transferase</keyword>
<feature type="domain" description="Aminotransferase class I/classII large" evidence="13">
    <location>
        <begin position="54"/>
        <end position="387"/>
    </location>
</feature>
<dbReference type="Pfam" id="PF00155">
    <property type="entry name" value="Aminotran_1_2"/>
    <property type="match status" value="1"/>
</dbReference>
<keyword evidence="7" id="KW-0093">Biotin biosynthesis</keyword>
<evidence type="ECO:0000256" key="10">
    <source>
        <dbReference type="ARBA" id="ARBA00033381"/>
    </source>
</evidence>
<dbReference type="Proteomes" id="UP000761574">
    <property type="component" value="Unassembled WGS sequence"/>
</dbReference>
<dbReference type="PROSITE" id="PS00599">
    <property type="entry name" value="AA_TRANSFER_CLASS_2"/>
    <property type="match status" value="1"/>
</dbReference>
<evidence type="ECO:0000256" key="11">
    <source>
        <dbReference type="ARBA" id="ARBA00047715"/>
    </source>
</evidence>
<dbReference type="InterPro" id="IPR004839">
    <property type="entry name" value="Aminotransferase_I/II_large"/>
</dbReference>
<dbReference type="PANTHER" id="PTHR13693">
    <property type="entry name" value="CLASS II AMINOTRANSFERASE/8-AMINO-7-OXONONANOATE SYNTHASE"/>
    <property type="match status" value="1"/>
</dbReference>
<dbReference type="InterPro" id="IPR015421">
    <property type="entry name" value="PyrdxlP-dep_Trfase_major"/>
</dbReference>
<evidence type="ECO:0000256" key="4">
    <source>
        <dbReference type="ARBA" id="ARBA00011738"/>
    </source>
</evidence>
<dbReference type="InterPro" id="IPR015424">
    <property type="entry name" value="PyrdxlP-dep_Trfase"/>
</dbReference>
<name>A0ABQ4P5F5_9GAMM</name>
<gene>
    <name evidence="14" type="primary">bioF</name>
    <name evidence="14" type="ORF">TUM4630_04280</name>
</gene>
<comment type="similarity">
    <text evidence="3">Belongs to the class-II pyridoxal-phosphate-dependent aminotransferase family. BioF subfamily.</text>
</comment>
<evidence type="ECO:0000313" key="15">
    <source>
        <dbReference type="Proteomes" id="UP000761574"/>
    </source>
</evidence>
<evidence type="ECO:0000256" key="7">
    <source>
        <dbReference type="ARBA" id="ARBA00022756"/>
    </source>
</evidence>
<evidence type="ECO:0000256" key="5">
    <source>
        <dbReference type="ARBA" id="ARBA00013187"/>
    </source>
</evidence>
<evidence type="ECO:0000256" key="3">
    <source>
        <dbReference type="ARBA" id="ARBA00010008"/>
    </source>
</evidence>
<dbReference type="RefSeq" id="WP_249038079.1">
    <property type="nucleotide sequence ID" value="NZ_BPFB01000004.1"/>
</dbReference>
<evidence type="ECO:0000256" key="8">
    <source>
        <dbReference type="ARBA" id="ARBA00022898"/>
    </source>
</evidence>
<proteinExistence type="inferred from homology"/>
<dbReference type="InterPro" id="IPR001917">
    <property type="entry name" value="Aminotrans_II_pyridoxalP_BS"/>
</dbReference>
<evidence type="ECO:0000256" key="12">
    <source>
        <dbReference type="RuleBase" id="RU003693"/>
    </source>
</evidence>
<comment type="cofactor">
    <cofactor evidence="1 12">
        <name>pyridoxal 5'-phosphate</name>
        <dbReference type="ChEBI" id="CHEBI:597326"/>
    </cofactor>
</comment>
<organism evidence="14 15">
    <name type="scientific">Shewanella algidipiscicola</name>
    <dbReference type="NCBI Taxonomy" id="614070"/>
    <lineage>
        <taxon>Bacteria</taxon>
        <taxon>Pseudomonadati</taxon>
        <taxon>Pseudomonadota</taxon>
        <taxon>Gammaproteobacteria</taxon>
        <taxon>Alteromonadales</taxon>
        <taxon>Shewanellaceae</taxon>
        <taxon>Shewanella</taxon>
    </lineage>
</organism>
<keyword evidence="8 12" id="KW-0663">Pyridoxal phosphate</keyword>
<comment type="catalytic activity">
    <reaction evidence="11">
        <text>6-carboxyhexanoyl-[ACP] + L-alanine + H(+) = (8S)-8-amino-7-oxononanoate + holo-[ACP] + CO2</text>
        <dbReference type="Rhea" id="RHEA:42288"/>
        <dbReference type="Rhea" id="RHEA-COMP:9685"/>
        <dbReference type="Rhea" id="RHEA-COMP:9955"/>
        <dbReference type="ChEBI" id="CHEBI:15378"/>
        <dbReference type="ChEBI" id="CHEBI:16526"/>
        <dbReference type="ChEBI" id="CHEBI:57972"/>
        <dbReference type="ChEBI" id="CHEBI:64479"/>
        <dbReference type="ChEBI" id="CHEBI:78846"/>
        <dbReference type="ChEBI" id="CHEBI:149468"/>
        <dbReference type="EC" id="2.3.1.47"/>
    </reaction>
</comment>
<dbReference type="EMBL" id="BPFB01000004">
    <property type="protein sequence ID" value="GIU42706.1"/>
    <property type="molecule type" value="Genomic_DNA"/>
</dbReference>
<sequence>MSAATPKVSRLSQKIDTQMARARHAGLLRQRRALAIAKAGDNTPNEFMLEGVSFINFSSNDYLGLSQASVLVEAMSQGSQLYGVGSGASPLVTGYSEAHRQLEQALCEASGHEAALLFCSGFSANTALMKTLFDRHDTVVADKLIHASLIDGLRDSGAHLKRFAHNDIDAAVKLIATHQPQAVITESVFSMDGDCAPLGALYQACQQAQSWLIVDDAHGFGVLPVAKQPRASVSNCDVQVVTFGKALGCQGAAILGSQACIDFMVANARHYIYSTALSPANAYVAYRAVKWLGESTKIADTLHGIIDAFRRQCQQAGITLSDSVTPIQPIVIGELERLQAVTDGLKARGIWVGSIRPPTVPKGSARLRITLNVNHTQAQLDHLIASLVEVL</sequence>
<reference evidence="14 15" key="1">
    <citation type="submission" date="2021-05" db="EMBL/GenBank/DDBJ databases">
        <title>Molecular characterization for Shewanella algae harboring chromosomal blaOXA-55-like strains isolated from clinical and environment sample.</title>
        <authorList>
            <person name="Ohama Y."/>
            <person name="Aoki K."/>
            <person name="Harada S."/>
            <person name="Moriya K."/>
            <person name="Ishii Y."/>
            <person name="Tateda K."/>
        </authorList>
    </citation>
    <scope>NUCLEOTIDE SEQUENCE [LARGE SCALE GENOMIC DNA]</scope>
    <source>
        <strain evidence="14 15">LMG 23746</strain>
    </source>
</reference>
<evidence type="ECO:0000259" key="13">
    <source>
        <dbReference type="Pfam" id="PF00155"/>
    </source>
</evidence>
<evidence type="ECO:0000256" key="2">
    <source>
        <dbReference type="ARBA" id="ARBA00004746"/>
    </source>
</evidence>
<evidence type="ECO:0000256" key="1">
    <source>
        <dbReference type="ARBA" id="ARBA00001933"/>
    </source>
</evidence>
<dbReference type="InterPro" id="IPR050087">
    <property type="entry name" value="AON_synthase_class-II"/>
</dbReference>
<dbReference type="Gene3D" id="3.40.640.10">
    <property type="entry name" value="Type I PLP-dependent aspartate aminotransferase-like (Major domain)"/>
    <property type="match status" value="1"/>
</dbReference>
<dbReference type="Gene3D" id="3.90.1150.10">
    <property type="entry name" value="Aspartate Aminotransferase, domain 1"/>
    <property type="match status" value="1"/>
</dbReference>